<dbReference type="GeneID" id="112688704"/>
<dbReference type="OrthoDB" id="6629020at2759"/>
<accession>A0A8B8G4F2</accession>
<dbReference type="AlphaFoldDB" id="A0A8B8G4F2"/>
<organism evidence="1 2">
    <name type="scientific">Sipha flava</name>
    <name type="common">yellow sugarcane aphid</name>
    <dbReference type="NCBI Taxonomy" id="143950"/>
    <lineage>
        <taxon>Eukaryota</taxon>
        <taxon>Metazoa</taxon>
        <taxon>Ecdysozoa</taxon>
        <taxon>Arthropoda</taxon>
        <taxon>Hexapoda</taxon>
        <taxon>Insecta</taxon>
        <taxon>Pterygota</taxon>
        <taxon>Neoptera</taxon>
        <taxon>Paraneoptera</taxon>
        <taxon>Hemiptera</taxon>
        <taxon>Sternorrhyncha</taxon>
        <taxon>Aphidomorpha</taxon>
        <taxon>Aphidoidea</taxon>
        <taxon>Aphididae</taxon>
        <taxon>Sipha</taxon>
    </lineage>
</organism>
<keyword evidence="1" id="KW-1185">Reference proteome</keyword>
<dbReference type="RefSeq" id="XP_025417822.1">
    <property type="nucleotide sequence ID" value="XM_025562037.1"/>
</dbReference>
<evidence type="ECO:0000313" key="1">
    <source>
        <dbReference type="Proteomes" id="UP000694846"/>
    </source>
</evidence>
<proteinExistence type="predicted"/>
<dbReference type="Proteomes" id="UP000694846">
    <property type="component" value="Unplaced"/>
</dbReference>
<reference evidence="2" key="1">
    <citation type="submission" date="2025-08" db="UniProtKB">
        <authorList>
            <consortium name="RefSeq"/>
        </authorList>
    </citation>
    <scope>IDENTIFICATION</scope>
    <source>
        <tissue evidence="2">Whole body</tissue>
    </source>
</reference>
<sequence length="125" mass="14722">MTCAVKLRRVFAASCWRSSKPRSVTARRCKNHPDIFCYVCGSFAIKTQRRKIINDLRNIYKLYFDCPLGDQDKAWVPQTICSACSNGLRDWLNKRKSSMPFAIPMVWREQKNHYNDCYFCNVNVR</sequence>
<gene>
    <name evidence="2" type="primary">LOC112688704</name>
</gene>
<name>A0A8B8G4F2_9HEMI</name>
<evidence type="ECO:0000313" key="2">
    <source>
        <dbReference type="RefSeq" id="XP_025417822.1"/>
    </source>
</evidence>
<protein>
    <submittedName>
        <fullName evidence="2">Uncharacterized protein LOC112688704</fullName>
    </submittedName>
</protein>